<dbReference type="InterPro" id="IPR012341">
    <property type="entry name" value="6hp_glycosidase-like_sf"/>
</dbReference>
<comment type="similarity">
    <text evidence="1">Belongs to the N-acylglucosamine 2-epimerase family.</text>
</comment>
<evidence type="ECO:0000313" key="3">
    <source>
        <dbReference type="EMBL" id="WEK40937.1"/>
    </source>
</evidence>
<evidence type="ECO:0000256" key="2">
    <source>
        <dbReference type="ARBA" id="ARBA00023235"/>
    </source>
</evidence>
<keyword evidence="2" id="KW-0413">Isomerase</keyword>
<name>A0AAJ5X4K0_9CAUL</name>
<gene>
    <name evidence="3" type="ORF">P0Y50_04835</name>
</gene>
<dbReference type="GO" id="GO:0005975">
    <property type="term" value="P:carbohydrate metabolic process"/>
    <property type="evidence" value="ECO:0007669"/>
    <property type="project" value="InterPro"/>
</dbReference>
<dbReference type="Pfam" id="PF07221">
    <property type="entry name" value="GlcNAc_2-epim"/>
    <property type="match status" value="1"/>
</dbReference>
<dbReference type="InterPro" id="IPR008928">
    <property type="entry name" value="6-hairpin_glycosidase_sf"/>
</dbReference>
<organism evidence="3 4">
    <name type="scientific">Candidatus Brevundimonas colombiensis</name>
    <dbReference type="NCBI Taxonomy" id="3121376"/>
    <lineage>
        <taxon>Bacteria</taxon>
        <taxon>Pseudomonadati</taxon>
        <taxon>Pseudomonadota</taxon>
        <taxon>Alphaproteobacteria</taxon>
        <taxon>Caulobacterales</taxon>
        <taxon>Caulobacteraceae</taxon>
        <taxon>Brevundimonas</taxon>
    </lineage>
</organism>
<evidence type="ECO:0000313" key="4">
    <source>
        <dbReference type="Proteomes" id="UP001213664"/>
    </source>
</evidence>
<proteinExistence type="inferred from homology"/>
<dbReference type="InterPro" id="IPR010819">
    <property type="entry name" value="AGE/CE"/>
</dbReference>
<dbReference type="EMBL" id="CP119326">
    <property type="protein sequence ID" value="WEK40937.1"/>
    <property type="molecule type" value="Genomic_DNA"/>
</dbReference>
<dbReference type="Proteomes" id="UP001213664">
    <property type="component" value="Chromosome"/>
</dbReference>
<dbReference type="AlphaFoldDB" id="A0AAJ5X4K0"/>
<dbReference type="GO" id="GO:0016853">
    <property type="term" value="F:isomerase activity"/>
    <property type="evidence" value="ECO:0007669"/>
    <property type="project" value="UniProtKB-KW"/>
</dbReference>
<evidence type="ECO:0000256" key="1">
    <source>
        <dbReference type="ARBA" id="ARBA00008558"/>
    </source>
</evidence>
<protein>
    <submittedName>
        <fullName evidence="3">AGE family epimerase/isomerase</fullName>
    </submittedName>
</protein>
<dbReference type="Gene3D" id="1.50.10.10">
    <property type="match status" value="1"/>
</dbReference>
<dbReference type="PANTHER" id="PTHR15108">
    <property type="entry name" value="N-ACYLGLUCOSAMINE-2-EPIMERASE"/>
    <property type="match status" value="1"/>
</dbReference>
<sequence length="379" mass="42211">MSSQTFLQLRDWLFEDAFPLWATTGIDLSNGGFIELLDGGGAVLPRPLRARLVGRQIYAFSIAAQLGWTGPAREVVRHGQDYLLSEVVRDGKVAPLSPRDGAAAVEGFDLYDQAFVLFGMAAAASLGESTEELSHMAREILVEMRSGYSHPVAGFEEGRPRTLPLKANPHMHMLEASLAWCEVFDPDGVWDALADEIVSLCLKHFLDPKTGALREYFDGDWRLIDGAAYDVVEPGHQSEWAWLLIRWGLRKQRTDAVAAGRRLIEIAENHGVSTQDLAVNELGPDLSVRSGLHRLWPQTERIKAFVALGWVATDEDERRYAHHKMEAAATGLLRYTHRPVRGGWWEHLDASGHPVDEPIRASSLYHITCAVMEMTRATP</sequence>
<reference evidence="3" key="1">
    <citation type="submission" date="2023-03" db="EMBL/GenBank/DDBJ databases">
        <title>Andean soil-derived lignocellulolytic bacterial consortium as a source of novel taxa and putative plastic-active enzymes.</title>
        <authorList>
            <person name="Diaz-Garcia L."/>
            <person name="Chuvochina M."/>
            <person name="Feuerriegel G."/>
            <person name="Bunk B."/>
            <person name="Sproer C."/>
            <person name="Streit W.R."/>
            <person name="Rodriguez L.M."/>
            <person name="Overmann J."/>
            <person name="Jimenez D.J."/>
        </authorList>
    </citation>
    <scope>NUCLEOTIDE SEQUENCE</scope>
    <source>
        <strain evidence="3">MAG 833</strain>
    </source>
</reference>
<dbReference type="SUPFAM" id="SSF48208">
    <property type="entry name" value="Six-hairpin glycosidases"/>
    <property type="match status" value="1"/>
</dbReference>
<accession>A0AAJ5X4K0</accession>